<sequence length="74" mass="8930">MTKSLKKVDERLMAEKVYNKSQVLHKSISIIDDRQIDKLLEQSEMVYQASFESDYYGKITYQRRKIKSFKKKHK</sequence>
<keyword evidence="2" id="KW-1185">Reference proteome</keyword>
<dbReference type="RefSeq" id="WP_038093249.1">
    <property type="nucleotide sequence ID" value="NZ_JMIR01000038.1"/>
</dbReference>
<gene>
    <name evidence="1" type="ORF">EL26_20910</name>
</gene>
<dbReference type="STRING" id="1157490.EL26_20910"/>
<evidence type="ECO:0000313" key="2">
    <source>
        <dbReference type="Proteomes" id="UP000027931"/>
    </source>
</evidence>
<protein>
    <submittedName>
        <fullName evidence="1">Uncharacterized protein</fullName>
    </submittedName>
</protein>
<evidence type="ECO:0000313" key="1">
    <source>
        <dbReference type="EMBL" id="KEO81398.1"/>
    </source>
</evidence>
<dbReference type="EMBL" id="JMIR01000038">
    <property type="protein sequence ID" value="KEO81398.1"/>
    <property type="molecule type" value="Genomic_DNA"/>
</dbReference>
<accession>A0A074LNG0</accession>
<name>A0A074LNG0_9BACL</name>
<dbReference type="AlphaFoldDB" id="A0A074LNG0"/>
<reference evidence="1 2" key="1">
    <citation type="journal article" date="2013" name="Int. J. Syst. Evol. Microbiol.">
        <title>Tumebacillus flagellatus sp. nov., an alpha-amylase/pullulanase-producing bacterium isolated from cassava wastewater.</title>
        <authorList>
            <person name="Wang Q."/>
            <person name="Xie N."/>
            <person name="Qin Y."/>
            <person name="Shen N."/>
            <person name="Zhu J."/>
            <person name="Mi H."/>
            <person name="Huang R."/>
        </authorList>
    </citation>
    <scope>NUCLEOTIDE SEQUENCE [LARGE SCALE GENOMIC DNA]</scope>
    <source>
        <strain evidence="1 2">GST4</strain>
    </source>
</reference>
<proteinExistence type="predicted"/>
<dbReference type="Proteomes" id="UP000027931">
    <property type="component" value="Unassembled WGS sequence"/>
</dbReference>
<comment type="caution">
    <text evidence="1">The sequence shown here is derived from an EMBL/GenBank/DDBJ whole genome shotgun (WGS) entry which is preliminary data.</text>
</comment>
<organism evidence="1 2">
    <name type="scientific">Tumebacillus flagellatus</name>
    <dbReference type="NCBI Taxonomy" id="1157490"/>
    <lineage>
        <taxon>Bacteria</taxon>
        <taxon>Bacillati</taxon>
        <taxon>Bacillota</taxon>
        <taxon>Bacilli</taxon>
        <taxon>Bacillales</taxon>
        <taxon>Alicyclobacillaceae</taxon>
        <taxon>Tumebacillus</taxon>
    </lineage>
</organism>